<evidence type="ECO:0000313" key="2">
    <source>
        <dbReference type="Proteomes" id="UP000003111"/>
    </source>
</evidence>
<evidence type="ECO:0008006" key="3">
    <source>
        <dbReference type="Google" id="ProtNLM"/>
    </source>
</evidence>
<dbReference type="RefSeq" id="WP_007077207.1">
    <property type="nucleotide sequence ID" value="NZ_CM001024.1"/>
</dbReference>
<dbReference type="HOGENOM" id="CLU_3195138_0_0_11"/>
<keyword evidence="2" id="KW-1185">Reference proteome</keyword>
<reference evidence="1" key="1">
    <citation type="submission" date="2010-08" db="EMBL/GenBank/DDBJ databases">
        <authorList>
            <person name="Muzny D."/>
            <person name="Qin X."/>
            <person name="Buhay C."/>
            <person name="Dugan-Rocha S."/>
            <person name="Ding Y."/>
            <person name="Chen G."/>
            <person name="Hawes A."/>
            <person name="Holder M."/>
            <person name="Jhangiani S."/>
            <person name="Johnson A."/>
            <person name="Khan Z."/>
            <person name="Li Z."/>
            <person name="Liu W."/>
            <person name="Liu X."/>
            <person name="Perez L."/>
            <person name="Shen H."/>
            <person name="Wang Q."/>
            <person name="Watt J."/>
            <person name="Xi L."/>
            <person name="Xin Y."/>
            <person name="Zhou J."/>
            <person name="Deng J."/>
            <person name="Jiang H."/>
            <person name="Liu Y."/>
            <person name="Qu J."/>
            <person name="Song X.-Z."/>
            <person name="Zhang L."/>
            <person name="Villasana D."/>
            <person name="Johnson A."/>
            <person name="Liu J."/>
            <person name="Liyanage D."/>
            <person name="Lorensuhewa L."/>
            <person name="Robinson T."/>
            <person name="Song A."/>
            <person name="Song B.-B."/>
            <person name="Dinh H."/>
            <person name="Thornton R."/>
            <person name="Coyle M."/>
            <person name="Francisco L."/>
            <person name="Jackson L."/>
            <person name="Javaid M."/>
            <person name="Korchina V."/>
            <person name="Kovar C."/>
            <person name="Mata R."/>
            <person name="Mathew T."/>
            <person name="Ngo R."/>
            <person name="Nguyen L."/>
            <person name="Nguyen N."/>
            <person name="Okwuonu G."/>
            <person name="Ongeri F."/>
            <person name="Pham C."/>
            <person name="Simmons D."/>
            <person name="Wilczek-Boney K."/>
            <person name="Hale W."/>
            <person name="Jakkamsetti A."/>
            <person name="Pham P."/>
            <person name="Ruth R."/>
            <person name="San Lucas F."/>
            <person name="Warren J."/>
            <person name="Zhang J."/>
            <person name="Zhao Z."/>
            <person name="Zhou C."/>
            <person name="Zhu D."/>
            <person name="Lee S."/>
            <person name="Bess C."/>
            <person name="Blankenburg K."/>
            <person name="Forbes L."/>
            <person name="Fu Q."/>
            <person name="Gubbala S."/>
            <person name="Hirani K."/>
            <person name="Jayaseelan J.C."/>
            <person name="Lara F."/>
            <person name="Munidasa M."/>
            <person name="Palculict T."/>
            <person name="Patil S."/>
            <person name="Pu L.-L."/>
            <person name="Saada N."/>
            <person name="Tang L."/>
            <person name="Weissenberger G."/>
            <person name="Zhu Y."/>
            <person name="Hemphill L."/>
            <person name="Shang Y."/>
            <person name="Youmans B."/>
            <person name="Ayvaz T."/>
            <person name="Ross M."/>
            <person name="Santibanez J."/>
            <person name="Aqrawi P."/>
            <person name="Gross S."/>
            <person name="Joshi V."/>
            <person name="Fowler G."/>
            <person name="Nazareth L."/>
            <person name="Reid J."/>
            <person name="Worley K."/>
            <person name="Petrosino J."/>
            <person name="Highlander S."/>
            <person name="Gibbs R."/>
        </authorList>
    </citation>
    <scope>NUCLEOTIDE SEQUENCE [LARGE SCALE GENOMIC DNA]</scope>
    <source>
        <strain evidence="1">DSM 15272</strain>
    </source>
</reference>
<evidence type="ECO:0000313" key="1">
    <source>
        <dbReference type="EMBL" id="EFQ82906.1"/>
    </source>
</evidence>
<name>E2SCF3_9ACTN</name>
<sequence length="45" mass="4788">MGRVVDAGRLLTTCAAEVYAVDGDTERLCATWLGTARTMTPRTTG</sequence>
<dbReference type="EMBL" id="ACLF03000006">
    <property type="protein sequence ID" value="EFQ82906.1"/>
    <property type="molecule type" value="Genomic_DNA"/>
</dbReference>
<organism evidence="1 2">
    <name type="scientific">Aeromicrobium marinum DSM 15272</name>
    <dbReference type="NCBI Taxonomy" id="585531"/>
    <lineage>
        <taxon>Bacteria</taxon>
        <taxon>Bacillati</taxon>
        <taxon>Actinomycetota</taxon>
        <taxon>Actinomycetes</taxon>
        <taxon>Propionibacteriales</taxon>
        <taxon>Nocardioidaceae</taxon>
        <taxon>Aeromicrobium</taxon>
    </lineage>
</organism>
<dbReference type="AlphaFoldDB" id="E2SCF3"/>
<proteinExistence type="predicted"/>
<accession>E2SCF3</accession>
<dbReference type="Proteomes" id="UP000003111">
    <property type="component" value="Unassembled WGS sequence"/>
</dbReference>
<comment type="caution">
    <text evidence="1">The sequence shown here is derived from an EMBL/GenBank/DDBJ whole genome shotgun (WGS) entry which is preliminary data.</text>
</comment>
<gene>
    <name evidence="1" type="ORF">HMPREF0063_12115</name>
</gene>
<protein>
    <recommendedName>
        <fullName evidence="3">Thioesterase domain-containing protein</fullName>
    </recommendedName>
</protein>